<dbReference type="PANTHER" id="PTHR23521:SF3">
    <property type="entry name" value="MFS TRANSPORTER"/>
    <property type="match status" value="1"/>
</dbReference>
<evidence type="ECO:0000313" key="8">
    <source>
        <dbReference type="Proteomes" id="UP000278332"/>
    </source>
</evidence>
<evidence type="ECO:0000259" key="5">
    <source>
        <dbReference type="PROSITE" id="PS50850"/>
    </source>
</evidence>
<dbReference type="PANTHER" id="PTHR23521">
    <property type="entry name" value="TRANSPORTER MFS SUPERFAMILY"/>
    <property type="match status" value="1"/>
</dbReference>
<gene>
    <name evidence="7" type="ORF">ALP84_01348</name>
    <name evidence="6" type="ORF">PSCICP_15320</name>
</gene>
<feature type="transmembrane region" description="Helical" evidence="4">
    <location>
        <begin position="195"/>
        <end position="214"/>
    </location>
</feature>
<feature type="transmembrane region" description="Helical" evidence="4">
    <location>
        <begin position="97"/>
        <end position="118"/>
    </location>
</feature>
<feature type="transmembrane region" description="Helical" evidence="4">
    <location>
        <begin position="71"/>
        <end position="91"/>
    </location>
</feature>
<dbReference type="GO" id="GO:0022857">
    <property type="term" value="F:transmembrane transporter activity"/>
    <property type="evidence" value="ECO:0007669"/>
    <property type="project" value="InterPro"/>
</dbReference>
<dbReference type="Pfam" id="PF07690">
    <property type="entry name" value="MFS_1"/>
    <property type="match status" value="2"/>
</dbReference>
<dbReference type="AlphaFoldDB" id="A0A3M4W7S9"/>
<reference evidence="6 9" key="2">
    <citation type="submission" date="2020-05" db="EMBL/GenBank/DDBJ databases">
        <title>Genetic diversity of Pseudomonas cichorii.</title>
        <authorList>
            <person name="Tani S."/>
            <person name="Yagi H."/>
            <person name="Hashimoto S."/>
            <person name="Iiyama K."/>
            <person name="Furuya N."/>
        </authorList>
    </citation>
    <scope>NUCLEOTIDE SEQUENCE [LARGE SCALE GENOMIC DNA]</scope>
    <source>
        <strain evidence="6 9">LMG 2162</strain>
    </source>
</reference>
<feature type="transmembrane region" description="Helical" evidence="4">
    <location>
        <begin position="234"/>
        <end position="254"/>
    </location>
</feature>
<sequence length="385" mass="40423">MNKVLLAALILGVSIVGLTIGSTVPVVALRLYQAQASSVHIGVMSALPAAGIILSAFMVDWVSQRLSRRHIYMGCFALSALSVAAIEVFASTLYGLALARLVMGVAAGLIIIIGESWVNEIAEDSHRGRIVAIYTTCFTIFQVMGPGMVAMFGTAGLQVIGVVVLGNILALGTISFTLPRQVIWHGHSESKTFSVLGFIQVAPALCMGIIFFSFFDSVILSMFPVYAAEHGYTIKLAALMVTVILLGDAALQFPLGWLSDKIARPLVYLGCGVLSLTIGACLPWLMNHPLLLWPSLIVLGAVAGGVYTLAIILIGEGFKGQDLVTANASAGFLWGVGSLLGPLVSGAAMTTSAHGLPLALSAAAVLLVLFTLPMLRRTMRVKALG</sequence>
<proteinExistence type="predicted"/>
<feature type="transmembrane region" description="Helical" evidence="4">
    <location>
        <begin position="326"/>
        <end position="349"/>
    </location>
</feature>
<keyword evidence="2 4" id="KW-1133">Transmembrane helix</keyword>
<dbReference type="InterPro" id="IPR047200">
    <property type="entry name" value="MFS_YcaD-like"/>
</dbReference>
<dbReference type="Proteomes" id="UP000278332">
    <property type="component" value="Unassembled WGS sequence"/>
</dbReference>
<feature type="transmembrane region" description="Helical" evidence="4">
    <location>
        <begin position="266"/>
        <end position="286"/>
    </location>
</feature>
<dbReference type="EMBL" id="BLWA01000003">
    <property type="protein sequence ID" value="GFM91560.1"/>
    <property type="molecule type" value="Genomic_DNA"/>
</dbReference>
<evidence type="ECO:0000256" key="4">
    <source>
        <dbReference type="SAM" id="Phobius"/>
    </source>
</evidence>
<organism evidence="7 8">
    <name type="scientific">Pseudomonas cichorii</name>
    <dbReference type="NCBI Taxonomy" id="36746"/>
    <lineage>
        <taxon>Bacteria</taxon>
        <taxon>Pseudomonadati</taxon>
        <taxon>Pseudomonadota</taxon>
        <taxon>Gammaproteobacteria</taxon>
        <taxon>Pseudomonadales</taxon>
        <taxon>Pseudomonadaceae</taxon>
        <taxon>Pseudomonas</taxon>
    </lineage>
</organism>
<evidence type="ECO:0000313" key="9">
    <source>
        <dbReference type="Proteomes" id="UP000614982"/>
    </source>
</evidence>
<evidence type="ECO:0000313" key="6">
    <source>
        <dbReference type="EMBL" id="GFM91560.1"/>
    </source>
</evidence>
<dbReference type="EMBL" id="RBRY01000052">
    <property type="protein sequence ID" value="RMR60066.1"/>
    <property type="molecule type" value="Genomic_DNA"/>
</dbReference>
<evidence type="ECO:0000256" key="3">
    <source>
        <dbReference type="ARBA" id="ARBA00023136"/>
    </source>
</evidence>
<dbReference type="InterPro" id="IPR020846">
    <property type="entry name" value="MFS_dom"/>
</dbReference>
<dbReference type="Proteomes" id="UP000614982">
    <property type="component" value="Unassembled WGS sequence"/>
</dbReference>
<dbReference type="PROSITE" id="PS50850">
    <property type="entry name" value="MFS"/>
    <property type="match status" value="1"/>
</dbReference>
<accession>A0A3M4W7S9</accession>
<evidence type="ECO:0000256" key="1">
    <source>
        <dbReference type="ARBA" id="ARBA00022692"/>
    </source>
</evidence>
<keyword evidence="1 4" id="KW-0812">Transmembrane</keyword>
<reference evidence="7 8" key="1">
    <citation type="submission" date="2018-08" db="EMBL/GenBank/DDBJ databases">
        <title>Recombination of ecologically and evolutionarily significant loci maintains genetic cohesion in the Pseudomonas syringae species complex.</title>
        <authorList>
            <person name="Dillon M."/>
            <person name="Thakur S."/>
            <person name="Almeida R.N.D."/>
            <person name="Weir B.S."/>
            <person name="Guttman D.S."/>
        </authorList>
    </citation>
    <scope>NUCLEOTIDE SEQUENCE [LARGE SCALE GENOMIC DNA]</scope>
    <source>
        <strain evidence="7 8">ICMP 6917</strain>
    </source>
</reference>
<dbReference type="RefSeq" id="WP_025259305.1">
    <property type="nucleotide sequence ID" value="NZ_BLVX01000001.1"/>
</dbReference>
<feature type="transmembrane region" description="Helical" evidence="4">
    <location>
        <begin position="130"/>
        <end position="149"/>
    </location>
</feature>
<dbReference type="InterPro" id="IPR011701">
    <property type="entry name" value="MFS"/>
</dbReference>
<feature type="domain" description="Major facilitator superfamily (MFS) profile" evidence="5">
    <location>
        <begin position="1"/>
        <end position="379"/>
    </location>
</feature>
<keyword evidence="3 4" id="KW-0472">Membrane</keyword>
<feature type="transmembrane region" description="Helical" evidence="4">
    <location>
        <begin position="355"/>
        <end position="375"/>
    </location>
</feature>
<dbReference type="GO" id="GO:0005886">
    <property type="term" value="C:plasma membrane"/>
    <property type="evidence" value="ECO:0007669"/>
    <property type="project" value="TreeGrafter"/>
</dbReference>
<feature type="transmembrane region" description="Helical" evidence="4">
    <location>
        <begin position="155"/>
        <end position="174"/>
    </location>
</feature>
<feature type="transmembrane region" description="Helical" evidence="4">
    <location>
        <begin position="292"/>
        <end position="314"/>
    </location>
</feature>
<dbReference type="OrthoDB" id="9810614at2"/>
<name>A0A3M4W7S9_PSECI</name>
<feature type="transmembrane region" description="Helical" evidence="4">
    <location>
        <begin position="37"/>
        <end position="59"/>
    </location>
</feature>
<dbReference type="SUPFAM" id="SSF103473">
    <property type="entry name" value="MFS general substrate transporter"/>
    <property type="match status" value="1"/>
</dbReference>
<dbReference type="InterPro" id="IPR036259">
    <property type="entry name" value="MFS_trans_sf"/>
</dbReference>
<protein>
    <submittedName>
        <fullName evidence="7">Arabinose efflux permease protein</fullName>
    </submittedName>
    <submittedName>
        <fullName evidence="6">MFS transporter</fullName>
    </submittedName>
</protein>
<comment type="caution">
    <text evidence="7">The sequence shown here is derived from an EMBL/GenBank/DDBJ whole genome shotgun (WGS) entry which is preliminary data.</text>
</comment>
<evidence type="ECO:0000256" key="2">
    <source>
        <dbReference type="ARBA" id="ARBA00022989"/>
    </source>
</evidence>
<evidence type="ECO:0000313" key="7">
    <source>
        <dbReference type="EMBL" id="RMR60066.1"/>
    </source>
</evidence>
<keyword evidence="9" id="KW-1185">Reference proteome</keyword>
<dbReference type="GeneID" id="93658356"/>
<dbReference type="Gene3D" id="1.20.1250.20">
    <property type="entry name" value="MFS general substrate transporter like domains"/>
    <property type="match status" value="2"/>
</dbReference>
<dbReference type="CDD" id="cd17477">
    <property type="entry name" value="MFS_YcaD_like"/>
    <property type="match status" value="1"/>
</dbReference>